<evidence type="ECO:0000313" key="3">
    <source>
        <dbReference type="Proteomes" id="UP000696931"/>
    </source>
</evidence>
<reference evidence="2" key="1">
    <citation type="submission" date="2020-07" db="EMBL/GenBank/DDBJ databases">
        <title>Huge and variable diversity of episymbiotic CPR bacteria and DPANN archaea in groundwater ecosystems.</title>
        <authorList>
            <person name="He C.Y."/>
            <person name="Keren R."/>
            <person name="Whittaker M."/>
            <person name="Farag I.F."/>
            <person name="Doudna J."/>
            <person name="Cate J.H.D."/>
            <person name="Banfield J.F."/>
        </authorList>
    </citation>
    <scope>NUCLEOTIDE SEQUENCE</scope>
    <source>
        <strain evidence="2">NC_groundwater_1813_Pr3_B-0.1um_71_17</strain>
    </source>
</reference>
<name>A0A933W9K9_UNCEI</name>
<protein>
    <recommendedName>
        <fullName evidence="4">Reelin domain-containing protein</fullName>
    </recommendedName>
</protein>
<comment type="caution">
    <text evidence="2">The sequence shown here is derived from an EMBL/GenBank/DDBJ whole genome shotgun (WGS) entry which is preliminary data.</text>
</comment>
<sequence length="228" mass="23637">MSRSISPVLAAFGATLLAAAALASTHYSSGPLPSKTGAPAVGAHPQEPTCTECPLTFDGEGQPIPNLNVASGHLSVLDLPAYYVPGRTYTLRVELGCDSSAVAIVPRWGFQLTAVDAATGATAGTFSVRDPDSMQVVHLGAGPWSDRWYVEQNVLGAHDGELGPVTWSFDWTAPASPAGSVTFYAAGNAANGSEEPSGDWIFTTSATVLDTTTAVRRSSWGAVKSGRR</sequence>
<dbReference type="InterPro" id="IPR042307">
    <property type="entry name" value="Reeler_sf"/>
</dbReference>
<dbReference type="Proteomes" id="UP000696931">
    <property type="component" value="Unassembled WGS sequence"/>
</dbReference>
<proteinExistence type="predicted"/>
<gene>
    <name evidence="2" type="ORF">HZA61_14735</name>
</gene>
<dbReference type="NCBIfam" id="NF041895">
    <property type="entry name" value="choice_anch_V"/>
    <property type="match status" value="1"/>
</dbReference>
<dbReference type="Gene3D" id="2.60.40.4060">
    <property type="entry name" value="Reeler domain"/>
    <property type="match status" value="1"/>
</dbReference>
<evidence type="ECO:0008006" key="4">
    <source>
        <dbReference type="Google" id="ProtNLM"/>
    </source>
</evidence>
<feature type="chain" id="PRO_5036912576" description="Reelin domain-containing protein" evidence="1">
    <location>
        <begin position="24"/>
        <end position="228"/>
    </location>
</feature>
<evidence type="ECO:0000313" key="2">
    <source>
        <dbReference type="EMBL" id="MBI5170742.1"/>
    </source>
</evidence>
<accession>A0A933W9K9</accession>
<evidence type="ECO:0000256" key="1">
    <source>
        <dbReference type="SAM" id="SignalP"/>
    </source>
</evidence>
<feature type="signal peptide" evidence="1">
    <location>
        <begin position="1"/>
        <end position="23"/>
    </location>
</feature>
<organism evidence="2 3">
    <name type="scientific">Eiseniibacteriota bacterium</name>
    <dbReference type="NCBI Taxonomy" id="2212470"/>
    <lineage>
        <taxon>Bacteria</taxon>
        <taxon>Candidatus Eiseniibacteriota</taxon>
    </lineage>
</organism>
<keyword evidence="1" id="KW-0732">Signal</keyword>
<dbReference type="AlphaFoldDB" id="A0A933W9K9"/>
<dbReference type="EMBL" id="JACRIW010000108">
    <property type="protein sequence ID" value="MBI5170742.1"/>
    <property type="molecule type" value="Genomic_DNA"/>
</dbReference>